<dbReference type="Proteomes" id="UP000634136">
    <property type="component" value="Unassembled WGS sequence"/>
</dbReference>
<comment type="caution">
    <text evidence="2">The sequence shown here is derived from an EMBL/GenBank/DDBJ whole genome shotgun (WGS) entry which is preliminary data.</text>
</comment>
<keyword evidence="3" id="KW-1185">Reference proteome</keyword>
<name>A0A834WJ10_9FABA</name>
<reference evidence="2" key="1">
    <citation type="submission" date="2020-09" db="EMBL/GenBank/DDBJ databases">
        <title>Genome-Enabled Discovery of Anthraquinone Biosynthesis in Senna tora.</title>
        <authorList>
            <person name="Kang S.-H."/>
            <person name="Pandey R.P."/>
            <person name="Lee C.-M."/>
            <person name="Sim J.-S."/>
            <person name="Jeong J.-T."/>
            <person name="Choi B.-S."/>
            <person name="Jung M."/>
            <person name="Ginzburg D."/>
            <person name="Zhao K."/>
            <person name="Won S.Y."/>
            <person name="Oh T.-J."/>
            <person name="Yu Y."/>
            <person name="Kim N.-H."/>
            <person name="Lee O.R."/>
            <person name="Lee T.-H."/>
            <person name="Bashyal P."/>
            <person name="Kim T.-S."/>
            <person name="Lee W.-H."/>
            <person name="Kawkins C."/>
            <person name="Kim C.-K."/>
            <person name="Kim J.S."/>
            <person name="Ahn B.O."/>
            <person name="Rhee S.Y."/>
            <person name="Sohng J.K."/>
        </authorList>
    </citation>
    <scope>NUCLEOTIDE SEQUENCE</scope>
    <source>
        <tissue evidence="2">Leaf</tissue>
    </source>
</reference>
<evidence type="ECO:0000313" key="2">
    <source>
        <dbReference type="EMBL" id="KAF7824557.1"/>
    </source>
</evidence>
<proteinExistence type="predicted"/>
<feature type="compositionally biased region" description="Basic and acidic residues" evidence="1">
    <location>
        <begin position="50"/>
        <end position="67"/>
    </location>
</feature>
<dbReference type="AlphaFoldDB" id="A0A834WJ10"/>
<feature type="region of interest" description="Disordered" evidence="1">
    <location>
        <begin position="47"/>
        <end position="106"/>
    </location>
</feature>
<feature type="compositionally biased region" description="Pro residues" evidence="1">
    <location>
        <begin position="71"/>
        <end position="82"/>
    </location>
</feature>
<sequence length="106" mass="11931">MEKLVLPLETEEEPPQKRYLPSSFSGALIRHIVGFLGSMSQLELPASIHHARESISPHQHKNDDPHSHFQPNPPPHASPCPPKSYAHPPAMQNEYPNSNSRSQQEE</sequence>
<organism evidence="2 3">
    <name type="scientific">Senna tora</name>
    <dbReference type="NCBI Taxonomy" id="362788"/>
    <lineage>
        <taxon>Eukaryota</taxon>
        <taxon>Viridiplantae</taxon>
        <taxon>Streptophyta</taxon>
        <taxon>Embryophyta</taxon>
        <taxon>Tracheophyta</taxon>
        <taxon>Spermatophyta</taxon>
        <taxon>Magnoliopsida</taxon>
        <taxon>eudicotyledons</taxon>
        <taxon>Gunneridae</taxon>
        <taxon>Pentapetalae</taxon>
        <taxon>rosids</taxon>
        <taxon>fabids</taxon>
        <taxon>Fabales</taxon>
        <taxon>Fabaceae</taxon>
        <taxon>Caesalpinioideae</taxon>
        <taxon>Cassia clade</taxon>
        <taxon>Senna</taxon>
    </lineage>
</organism>
<protein>
    <submittedName>
        <fullName evidence="2">Putative ribonuclease H protein</fullName>
    </submittedName>
</protein>
<evidence type="ECO:0000313" key="3">
    <source>
        <dbReference type="Proteomes" id="UP000634136"/>
    </source>
</evidence>
<feature type="region of interest" description="Disordered" evidence="1">
    <location>
        <begin position="1"/>
        <end position="22"/>
    </location>
</feature>
<evidence type="ECO:0000256" key="1">
    <source>
        <dbReference type="SAM" id="MobiDB-lite"/>
    </source>
</evidence>
<dbReference type="EMBL" id="JAAIUW010000007">
    <property type="protein sequence ID" value="KAF7824557.1"/>
    <property type="molecule type" value="Genomic_DNA"/>
</dbReference>
<accession>A0A834WJ10</accession>
<feature type="compositionally biased region" description="Polar residues" evidence="1">
    <location>
        <begin position="94"/>
        <end position="106"/>
    </location>
</feature>
<gene>
    <name evidence="2" type="ORF">G2W53_022701</name>
</gene>